<evidence type="ECO:0000259" key="8">
    <source>
        <dbReference type="PROSITE" id="PS51938"/>
    </source>
</evidence>
<gene>
    <name evidence="10" type="primary">8234092</name>
    <name evidence="9" type="ORF">Phum_PHUM130740</name>
</gene>
<feature type="region of interest" description="Disordered" evidence="6">
    <location>
        <begin position="587"/>
        <end position="610"/>
    </location>
</feature>
<dbReference type="VEuPathDB" id="VectorBase:PHUM130740"/>
<evidence type="ECO:0008006" key="12">
    <source>
        <dbReference type="Google" id="ProtNLM"/>
    </source>
</evidence>
<evidence type="ECO:0000256" key="5">
    <source>
        <dbReference type="ARBA" id="ARBA00044751"/>
    </source>
</evidence>
<keyword evidence="4" id="KW-0694">RNA-binding</keyword>
<comment type="subcellular location">
    <subcellularLocation>
        <location evidence="1">Cytoplasm</location>
    </subcellularLocation>
</comment>
<dbReference type="InterPro" id="IPR024642">
    <property type="entry name" value="SUZ-C"/>
</dbReference>
<reference evidence="9" key="1">
    <citation type="submission" date="2007-04" db="EMBL/GenBank/DDBJ databases">
        <title>Annotation of Pediculus humanus corporis strain USDA.</title>
        <authorList>
            <person name="Kirkness E."/>
            <person name="Hannick L."/>
            <person name="Hass B."/>
            <person name="Bruggner R."/>
            <person name="Lawson D."/>
            <person name="Bidwell S."/>
            <person name="Joardar V."/>
            <person name="Caler E."/>
            <person name="Walenz B."/>
            <person name="Inman J."/>
            <person name="Schobel S."/>
            <person name="Galinsky K."/>
            <person name="Amedeo P."/>
            <person name="Strausberg R."/>
        </authorList>
    </citation>
    <scope>NUCLEOTIDE SEQUENCE</scope>
    <source>
        <strain evidence="9">USDA</strain>
    </source>
</reference>
<dbReference type="InterPro" id="IPR011129">
    <property type="entry name" value="CSD"/>
</dbReference>
<sequence length="994" mass="109310">MSTNPQWSKFQPPIMNSDPSILDFKTLSNINDDQSNYRGLNNSFQASMGNKDASNLLFGKPSSMPFNFNTYNGSSTMTFPIGTFSLSEQQRSTGNSSVYAVNGDLFGSNNVTSSNMSSSSSSSVVVAPAAAANNSQFDSGTTGTNSNTNSNSNNDVSDSNAANQGIRETGIIEKLLHSYGFIQCCERQARLFFHFSQFSGNIEHLKIGDPVEFEMSYDRRTGKPIASAVSKIAPEVVMSEERVTGTVTTEIKTEGTGQELQGRISYENRGECFFLPYNKDDVEGHVTLKSGDKVSFQIAANQRGNLGACHIRLENPAHPIKYQGVVCSMKESFGFIERADVVKEIFFHFSEAKVGAGDELRLGDDVQFFIQTRNGKEVACSISRLEPGSVVFEDVCTEIVKGQVLKPLERGPHARLQEDALPGRIRYRAPDHSEVEIPFGEKDQCGDFTLRHGDWVQFRIATDRRDQLQRAVNISLMEESFLVSGERREQGIICSLKDGFGFIKCADRDMKVFFNTNEILDVEKEAQVDDEVEFTIVQDTLSSYSNPNNKQSAIRIKLLDSGTVKFETLVEENLTGVIAKEAKMWNCKSPTKTSPGREDRSPEPGIINYEQGDTKKSISYCHNDGDDTKMSPRLGDKVEFNVVQVKRNKKFLAVDIKVVSSKNQLKVVNGTNNNNNNNNNNSSNSNKKGKGTPCQGFIAALKDGFGFIETISHDQEVFFHFSNFDGDPEKLELCQEVMYNLGSRSTSGSCMSAENVKLLPKGTIPAPVCSGPTLDGVVVRPLRCFNPDQSHYAGLIQCVSNVQPSSNSGTQTTPPPPPPTKSTSGDEEKLSEYEFGILGLMNKRELLQSGDPVQFQVDSEGRAGNIVALRKKIKTTVDAVKGHFGFLSYAVEDGKNLFFRMTEVKDGAMLQPGDTVEFNLVTNHRNGKTSACNVTKVSKNQARPERLISRLRTISLDEGGRKLTVVRQPKGPDGTKGFSSTARSPRSPGTPVTD</sequence>
<dbReference type="PROSITE" id="PS00352">
    <property type="entry name" value="CSD_1"/>
    <property type="match status" value="2"/>
</dbReference>
<organism>
    <name type="scientific">Pediculus humanus subsp. corporis</name>
    <name type="common">Body louse</name>
    <dbReference type="NCBI Taxonomy" id="121224"/>
    <lineage>
        <taxon>Eukaryota</taxon>
        <taxon>Metazoa</taxon>
        <taxon>Ecdysozoa</taxon>
        <taxon>Arthropoda</taxon>
        <taxon>Hexapoda</taxon>
        <taxon>Insecta</taxon>
        <taxon>Pterygota</taxon>
        <taxon>Neoptera</taxon>
        <taxon>Paraneoptera</taxon>
        <taxon>Psocodea</taxon>
        <taxon>Troctomorpha</taxon>
        <taxon>Phthiraptera</taxon>
        <taxon>Anoplura</taxon>
        <taxon>Pediculidae</taxon>
        <taxon>Pediculus</taxon>
    </lineage>
</organism>
<accession>E0VEC6</accession>
<dbReference type="Gene3D" id="2.40.50.140">
    <property type="entry name" value="Nucleic acid-binding proteins"/>
    <property type="match status" value="7"/>
</dbReference>
<dbReference type="GO" id="GO:0005737">
    <property type="term" value="C:cytoplasm"/>
    <property type="evidence" value="ECO:0007669"/>
    <property type="project" value="UniProtKB-SubCell"/>
</dbReference>
<dbReference type="KEGG" id="phu:Phum_PHUM130740"/>
<dbReference type="InterPro" id="IPR002059">
    <property type="entry name" value="CSP_DNA-bd"/>
</dbReference>
<reference evidence="10" key="3">
    <citation type="submission" date="2020-05" db="UniProtKB">
        <authorList>
            <consortium name="EnsemblMetazoa"/>
        </authorList>
    </citation>
    <scope>IDENTIFICATION</scope>
    <source>
        <strain evidence="10">USDA</strain>
    </source>
</reference>
<dbReference type="Pfam" id="PF00313">
    <property type="entry name" value="CSD"/>
    <property type="match status" value="4"/>
</dbReference>
<evidence type="ECO:0000256" key="4">
    <source>
        <dbReference type="ARBA" id="ARBA00022884"/>
    </source>
</evidence>
<feature type="domain" description="SUZ-C" evidence="8">
    <location>
        <begin position="942"/>
        <end position="982"/>
    </location>
</feature>
<dbReference type="OMA" id="NLGACHV"/>
<evidence type="ECO:0000256" key="1">
    <source>
        <dbReference type="ARBA" id="ARBA00004496"/>
    </source>
</evidence>
<dbReference type="eggNOG" id="ENOG502QSJ1">
    <property type="taxonomic scope" value="Eukaryota"/>
</dbReference>
<dbReference type="InterPro" id="IPR019844">
    <property type="entry name" value="CSD_CS"/>
</dbReference>
<keyword evidence="11" id="KW-1185">Reference proteome</keyword>
<evidence type="ECO:0000259" key="7">
    <source>
        <dbReference type="PROSITE" id="PS51857"/>
    </source>
</evidence>
<feature type="region of interest" description="Disordered" evidence="6">
    <location>
        <begin position="960"/>
        <end position="994"/>
    </location>
</feature>
<dbReference type="GeneID" id="8234092"/>
<dbReference type="RefSeq" id="XP_002424470.1">
    <property type="nucleotide sequence ID" value="XM_002424425.1"/>
</dbReference>
<dbReference type="PROSITE" id="PS51857">
    <property type="entry name" value="CSD_2"/>
    <property type="match status" value="5"/>
</dbReference>
<feature type="domain" description="CSD" evidence="7">
    <location>
        <begin position="321"/>
        <end position="384"/>
    </location>
</feature>
<dbReference type="Proteomes" id="UP000009046">
    <property type="component" value="Unassembled WGS sequence"/>
</dbReference>
<proteinExistence type="inferred from homology"/>
<dbReference type="FunFam" id="2.40.50.140:FF:000055">
    <property type="entry name" value="Cold shock domain containing E1, RNA-binding"/>
    <property type="match status" value="1"/>
</dbReference>
<dbReference type="HOGENOM" id="CLU_012335_0_0_1"/>
<feature type="compositionally biased region" description="Low complexity" evidence="6">
    <location>
        <begin position="669"/>
        <end position="686"/>
    </location>
</feature>
<evidence type="ECO:0000256" key="2">
    <source>
        <dbReference type="ARBA" id="ARBA00022490"/>
    </source>
</evidence>
<evidence type="ECO:0000313" key="10">
    <source>
        <dbReference type="EnsemblMetazoa" id="PHUM130740-PA"/>
    </source>
</evidence>
<evidence type="ECO:0000256" key="3">
    <source>
        <dbReference type="ARBA" id="ARBA00022737"/>
    </source>
</evidence>
<dbReference type="InterPro" id="IPR056400">
    <property type="entry name" value="CSDE1"/>
</dbReference>
<dbReference type="EMBL" id="AAZO01001515">
    <property type="status" value="NOT_ANNOTATED_CDS"/>
    <property type="molecule type" value="Genomic_DNA"/>
</dbReference>
<dbReference type="CTD" id="8234092"/>
<evidence type="ECO:0000313" key="9">
    <source>
        <dbReference type="EMBL" id="EEB11732.1"/>
    </source>
</evidence>
<dbReference type="SMART" id="SM00357">
    <property type="entry name" value="CSP"/>
    <property type="match status" value="5"/>
</dbReference>
<feature type="domain" description="CSD" evidence="7">
    <location>
        <begin position="488"/>
        <end position="558"/>
    </location>
</feature>
<dbReference type="OrthoDB" id="74319at2759"/>
<feature type="domain" description="CSD" evidence="7">
    <location>
        <begin position="167"/>
        <end position="231"/>
    </location>
</feature>
<dbReference type="InParanoid" id="E0VEC6"/>
<dbReference type="EnsemblMetazoa" id="PHUM130740-RA">
    <property type="protein sequence ID" value="PHUM130740-PA"/>
    <property type="gene ID" value="PHUM130740"/>
</dbReference>
<feature type="region of interest" description="Disordered" evidence="6">
    <location>
        <begin position="803"/>
        <end position="828"/>
    </location>
</feature>
<dbReference type="FunCoup" id="E0VEC6">
    <property type="interactions" value="1300"/>
</dbReference>
<evidence type="ECO:0000256" key="6">
    <source>
        <dbReference type="SAM" id="MobiDB-lite"/>
    </source>
</evidence>
<keyword evidence="3" id="KW-0677">Repeat</keyword>
<protein>
    <recommendedName>
        <fullName evidence="12">Cold shock domain-containing protein E1</fullName>
    </recommendedName>
</protein>
<evidence type="ECO:0000313" key="11">
    <source>
        <dbReference type="Proteomes" id="UP000009046"/>
    </source>
</evidence>
<dbReference type="InterPro" id="IPR012340">
    <property type="entry name" value="NA-bd_OB-fold"/>
</dbReference>
<dbReference type="PANTHER" id="PTHR12913:SF1">
    <property type="entry name" value="COLD SHOCK DOMAIN-CONTAINING PROTEIN E1"/>
    <property type="match status" value="1"/>
</dbReference>
<keyword evidence="2" id="KW-0963">Cytoplasm</keyword>
<dbReference type="STRING" id="121224.E0VEC6"/>
<dbReference type="EMBL" id="DS235090">
    <property type="protein sequence ID" value="EEB11732.1"/>
    <property type="molecule type" value="Genomic_DNA"/>
</dbReference>
<feature type="domain" description="CSD" evidence="7">
    <location>
        <begin position="693"/>
        <end position="758"/>
    </location>
</feature>
<dbReference type="SUPFAM" id="SSF50249">
    <property type="entry name" value="Nucleic acid-binding proteins"/>
    <property type="match status" value="5"/>
</dbReference>
<dbReference type="PROSITE" id="PS51938">
    <property type="entry name" value="SUZ_C"/>
    <property type="match status" value="1"/>
</dbReference>
<feature type="region of interest" description="Disordered" evidence="6">
    <location>
        <begin position="134"/>
        <end position="161"/>
    </location>
</feature>
<feature type="region of interest" description="Disordered" evidence="6">
    <location>
        <begin position="667"/>
        <end position="690"/>
    </location>
</feature>
<reference evidence="9" key="2">
    <citation type="submission" date="2007-04" db="EMBL/GenBank/DDBJ databases">
        <title>The genome of the human body louse.</title>
        <authorList>
            <consortium name="The Human Body Louse Genome Consortium"/>
            <person name="Kirkness E."/>
            <person name="Walenz B."/>
            <person name="Hass B."/>
            <person name="Bruggner R."/>
            <person name="Strausberg R."/>
        </authorList>
    </citation>
    <scope>NUCLEOTIDE SEQUENCE</scope>
    <source>
        <strain evidence="9">USDA</strain>
    </source>
</reference>
<dbReference type="AlphaFoldDB" id="E0VEC6"/>
<dbReference type="PANTHER" id="PTHR12913">
    <property type="entry name" value="UNR PROTEIN N-RAS UPSTREAM GENE PROTEIN"/>
    <property type="match status" value="1"/>
</dbReference>
<dbReference type="CDD" id="cd04458">
    <property type="entry name" value="CSP_CDS"/>
    <property type="match status" value="2"/>
</dbReference>
<dbReference type="GO" id="GO:1905172">
    <property type="term" value="F:RISC complex binding"/>
    <property type="evidence" value="ECO:0007669"/>
    <property type="project" value="UniProtKB-ARBA"/>
</dbReference>
<name>E0VEC6_PEDHC</name>
<dbReference type="Pfam" id="PF12901">
    <property type="entry name" value="SUZ-C"/>
    <property type="match status" value="1"/>
</dbReference>
<dbReference type="Pfam" id="PF23456">
    <property type="entry name" value="CSDE1"/>
    <property type="match status" value="2"/>
</dbReference>
<feature type="domain" description="CSD" evidence="7">
    <location>
        <begin position="872"/>
        <end position="936"/>
    </location>
</feature>
<comment type="similarity">
    <text evidence="5">Belongs to the UNR family.</text>
</comment>
<dbReference type="GO" id="GO:0003723">
    <property type="term" value="F:RNA binding"/>
    <property type="evidence" value="ECO:0007669"/>
    <property type="project" value="UniProtKB-KW"/>
</dbReference>